<protein>
    <submittedName>
        <fullName evidence="3">Type III-B CRISPR module RAMP protein Cmr4</fullName>
    </submittedName>
</protein>
<dbReference type="EMBL" id="JACJQB010000071">
    <property type="protein sequence ID" value="MBD2190032.1"/>
    <property type="molecule type" value="Genomic_DNA"/>
</dbReference>
<evidence type="ECO:0000256" key="1">
    <source>
        <dbReference type="ARBA" id="ARBA00023118"/>
    </source>
</evidence>
<comment type="caution">
    <text evidence="3">The sequence shown here is derived from an EMBL/GenBank/DDBJ whole genome shotgun (WGS) entry which is preliminary data.</text>
</comment>
<evidence type="ECO:0000259" key="2">
    <source>
        <dbReference type="Pfam" id="PF03787"/>
    </source>
</evidence>
<dbReference type="PANTHER" id="PTHR36700">
    <property type="entry name" value="CRISPR SYSTEM CMR SUBUNIT CMR4"/>
    <property type="match status" value="1"/>
</dbReference>
<name>A0ABR8A3T3_9CYAN</name>
<dbReference type="InterPro" id="IPR013410">
    <property type="entry name" value="CRISPR-assoc_RAMP_Cmr4"/>
</dbReference>
<reference evidence="3 4" key="1">
    <citation type="journal article" date="2020" name="ISME J.">
        <title>Comparative genomics reveals insights into cyanobacterial evolution and habitat adaptation.</title>
        <authorList>
            <person name="Chen M.Y."/>
            <person name="Teng W.K."/>
            <person name="Zhao L."/>
            <person name="Hu C.X."/>
            <person name="Zhou Y.K."/>
            <person name="Han B.P."/>
            <person name="Song L.R."/>
            <person name="Shu W.S."/>
        </authorList>
    </citation>
    <scope>NUCLEOTIDE SEQUENCE [LARGE SCALE GENOMIC DNA]</scope>
    <source>
        <strain evidence="3 4">FACHB-723</strain>
    </source>
</reference>
<evidence type="ECO:0000313" key="4">
    <source>
        <dbReference type="Proteomes" id="UP000642094"/>
    </source>
</evidence>
<accession>A0ABR8A3T3</accession>
<gene>
    <name evidence="3" type="ORF">H6F41_18060</name>
</gene>
<dbReference type="Pfam" id="PF03787">
    <property type="entry name" value="RAMPs"/>
    <property type="match status" value="1"/>
</dbReference>
<sequence length="276" mass="30479">MYKKAYGIIETLAPLHVGAAAGEESSNLNLIFRDQFTQIGIIAGSSIRGRFRADMREADKGSENTWYGHESVEGRPDGGTTEAIVKFEYASLVWLPVFCPGQPVVWISCPRLLKRYKLITGSTDAIPKPYTAAKTLRGRQISDRGTAKQILFFNLGFMEIEQQIEAEAMQKWIPTGADLAVESLVVVGDNDIAMLHDMALYRQSRIKMMDDMKKVDGGAFFNVEALPEGSVLIFPIALKEVGWKPFGDSASQDMYFGGLESVGFGRCNVTLAGEYQ</sequence>
<evidence type="ECO:0000313" key="3">
    <source>
        <dbReference type="EMBL" id="MBD2190032.1"/>
    </source>
</evidence>
<dbReference type="PANTHER" id="PTHR36700:SF1">
    <property type="entry name" value="CRISPR SYSTEM CMR SUBUNIT CMR4"/>
    <property type="match status" value="1"/>
</dbReference>
<dbReference type="Proteomes" id="UP000642094">
    <property type="component" value="Unassembled WGS sequence"/>
</dbReference>
<dbReference type="RefSeq" id="WP_190404840.1">
    <property type="nucleotide sequence ID" value="NZ_JACJQB010000071.1"/>
</dbReference>
<keyword evidence="4" id="KW-1185">Reference proteome</keyword>
<feature type="domain" description="CRISPR type III-associated protein" evidence="2">
    <location>
        <begin position="9"/>
        <end position="267"/>
    </location>
</feature>
<keyword evidence="1" id="KW-0051">Antiviral defense</keyword>
<dbReference type="InterPro" id="IPR005537">
    <property type="entry name" value="RAMP_III_fam"/>
</dbReference>
<organism evidence="3 4">
    <name type="scientific">Pseudanabaena mucicola FACHB-723</name>
    <dbReference type="NCBI Taxonomy" id="2692860"/>
    <lineage>
        <taxon>Bacteria</taxon>
        <taxon>Bacillati</taxon>
        <taxon>Cyanobacteriota</taxon>
        <taxon>Cyanophyceae</taxon>
        <taxon>Pseudanabaenales</taxon>
        <taxon>Pseudanabaenaceae</taxon>
        <taxon>Pseudanabaena</taxon>
    </lineage>
</organism>
<proteinExistence type="predicted"/>